<dbReference type="RefSeq" id="WP_111277022.1">
    <property type="nucleotide sequence ID" value="NZ_QFYS01000007.1"/>
</dbReference>
<reference evidence="3 4" key="1">
    <citation type="submission" date="2018-05" db="EMBL/GenBank/DDBJ databases">
        <authorList>
            <person name="Lanie J.A."/>
            <person name="Ng W.-L."/>
            <person name="Kazmierczak K.M."/>
            <person name="Andrzejewski T.M."/>
            <person name="Davidsen T.M."/>
            <person name="Wayne K.J."/>
            <person name="Tettelin H."/>
            <person name="Glass J.I."/>
            <person name="Rusch D."/>
            <person name="Podicherti R."/>
            <person name="Tsui H.-C.T."/>
            <person name="Winkler M.E."/>
        </authorList>
    </citation>
    <scope>NUCLEOTIDE SEQUENCE [LARGE SCALE GENOMIC DNA]</scope>
    <source>
        <strain evidence="3 4">BUT-10</strain>
    </source>
</reference>
<keyword evidence="4" id="KW-1185">Reference proteome</keyword>
<dbReference type="SUPFAM" id="SSF51197">
    <property type="entry name" value="Clavaminate synthase-like"/>
    <property type="match status" value="1"/>
</dbReference>
<dbReference type="InterPro" id="IPR008775">
    <property type="entry name" value="Phytyl_CoA_dOase-like"/>
</dbReference>
<comment type="caution">
    <text evidence="3">The sequence shown here is derived from an EMBL/GenBank/DDBJ whole genome shotgun (WGS) entry which is preliminary data.</text>
</comment>
<dbReference type="Proteomes" id="UP000249524">
    <property type="component" value="Unassembled WGS sequence"/>
</dbReference>
<accession>A0A328B8N2</accession>
<protein>
    <submittedName>
        <fullName evidence="3">Phytanoyl-CoA dioxygenase family protein</fullName>
    </submittedName>
</protein>
<evidence type="ECO:0000256" key="2">
    <source>
        <dbReference type="ARBA" id="ARBA00023004"/>
    </source>
</evidence>
<dbReference type="GO" id="GO:0005506">
    <property type="term" value="F:iron ion binding"/>
    <property type="evidence" value="ECO:0007669"/>
    <property type="project" value="UniProtKB-ARBA"/>
</dbReference>
<keyword evidence="3" id="KW-0560">Oxidoreductase</keyword>
<dbReference type="PANTHER" id="PTHR20883:SF15">
    <property type="entry name" value="PHYTANOYL-COA DIOXYGENASE DOMAIN-CONTAINING PROTEIN 1"/>
    <property type="match status" value="1"/>
</dbReference>
<dbReference type="GO" id="GO:0016706">
    <property type="term" value="F:2-oxoglutarate-dependent dioxygenase activity"/>
    <property type="evidence" value="ECO:0007669"/>
    <property type="project" value="UniProtKB-ARBA"/>
</dbReference>
<dbReference type="AlphaFoldDB" id="A0A328B8N2"/>
<dbReference type="Gene3D" id="2.60.120.620">
    <property type="entry name" value="q2cbj1_9rhob like domain"/>
    <property type="match status" value="1"/>
</dbReference>
<gene>
    <name evidence="3" type="ORF">DJ019_15775</name>
</gene>
<dbReference type="OrthoDB" id="9796766at2"/>
<proteinExistence type="predicted"/>
<keyword evidence="1" id="KW-0479">Metal-binding</keyword>
<dbReference type="EMBL" id="QFYS01000007">
    <property type="protein sequence ID" value="RAK63712.1"/>
    <property type="molecule type" value="Genomic_DNA"/>
</dbReference>
<sequence>MDQAVTGFDADAHAAEIRERGYTVIRDFMDADAITRFREGLAPFVGRRHGRNDFEGFKTERVYTLVARGRVFEDLTEDPRLLAILDRFLQPGYLLTASQSIQINPGETAQDLHTDDGFYRQPRPRPPLSMTVIGAIDDFTPENGCTEVIPGSHLWGDPGAEGRPNDPAEWERMLVPMEMPAGACFVMAGTCIHRGGANRSDGPRLGFTNQYCQPWCRTQENFFLGVPAERTRAMSPRLQSLLGYNIWPPFMGMVSSLHPLKALEPGWVPPVATEPS</sequence>
<keyword evidence="2" id="KW-0408">Iron</keyword>
<evidence type="ECO:0000313" key="4">
    <source>
        <dbReference type="Proteomes" id="UP000249524"/>
    </source>
</evidence>
<dbReference type="Pfam" id="PF05721">
    <property type="entry name" value="PhyH"/>
    <property type="match status" value="1"/>
</dbReference>
<keyword evidence="3" id="KW-0223">Dioxygenase</keyword>
<evidence type="ECO:0000256" key="1">
    <source>
        <dbReference type="ARBA" id="ARBA00022723"/>
    </source>
</evidence>
<evidence type="ECO:0000313" key="3">
    <source>
        <dbReference type="EMBL" id="RAK63712.1"/>
    </source>
</evidence>
<organism evidence="3 4">
    <name type="scientific">Phenylobacterium kunshanense</name>
    <dbReference type="NCBI Taxonomy" id="1445034"/>
    <lineage>
        <taxon>Bacteria</taxon>
        <taxon>Pseudomonadati</taxon>
        <taxon>Pseudomonadota</taxon>
        <taxon>Alphaproteobacteria</taxon>
        <taxon>Caulobacterales</taxon>
        <taxon>Caulobacteraceae</taxon>
        <taxon>Phenylobacterium</taxon>
    </lineage>
</organism>
<dbReference type="PANTHER" id="PTHR20883">
    <property type="entry name" value="PHYTANOYL-COA DIOXYGENASE DOMAIN CONTAINING 1"/>
    <property type="match status" value="1"/>
</dbReference>
<name>A0A328B8N2_9CAUL</name>